<dbReference type="RefSeq" id="WP_311950429.1">
    <property type="nucleotide sequence ID" value="NZ_JAVLVU010000001.1"/>
</dbReference>
<accession>A0ABU3GVD5</accession>
<reference evidence="3" key="1">
    <citation type="submission" date="2023-07" db="EMBL/GenBank/DDBJ databases">
        <title>Functional and genomic diversity of the sorghum phyllosphere microbiome.</title>
        <authorList>
            <person name="Shade A."/>
        </authorList>
    </citation>
    <scope>NUCLEOTIDE SEQUENCE [LARGE SCALE GENOMIC DNA]</scope>
    <source>
        <strain evidence="3">SORGH_AS_0422</strain>
    </source>
</reference>
<comment type="caution">
    <text evidence="2">The sequence shown here is derived from an EMBL/GenBank/DDBJ whole genome shotgun (WGS) entry which is preliminary data.</text>
</comment>
<feature type="region of interest" description="Disordered" evidence="1">
    <location>
        <begin position="54"/>
        <end position="73"/>
    </location>
</feature>
<evidence type="ECO:0000313" key="2">
    <source>
        <dbReference type="EMBL" id="MDT3403446.1"/>
    </source>
</evidence>
<keyword evidence="3" id="KW-1185">Reference proteome</keyword>
<gene>
    <name evidence="2" type="ORF">QE417_002518</name>
</gene>
<evidence type="ECO:0008006" key="4">
    <source>
        <dbReference type="Google" id="ProtNLM"/>
    </source>
</evidence>
<proteinExistence type="predicted"/>
<evidence type="ECO:0000313" key="3">
    <source>
        <dbReference type="Proteomes" id="UP001258315"/>
    </source>
</evidence>
<dbReference type="PROSITE" id="PS51257">
    <property type="entry name" value="PROKAR_LIPOPROTEIN"/>
    <property type="match status" value="1"/>
</dbReference>
<dbReference type="Proteomes" id="UP001258315">
    <property type="component" value="Unassembled WGS sequence"/>
</dbReference>
<feature type="compositionally biased region" description="Polar residues" evidence="1">
    <location>
        <begin position="54"/>
        <end position="69"/>
    </location>
</feature>
<organism evidence="2 3">
    <name type="scientific">Mucilaginibacter terrae</name>
    <dbReference type="NCBI Taxonomy" id="1955052"/>
    <lineage>
        <taxon>Bacteria</taxon>
        <taxon>Pseudomonadati</taxon>
        <taxon>Bacteroidota</taxon>
        <taxon>Sphingobacteriia</taxon>
        <taxon>Sphingobacteriales</taxon>
        <taxon>Sphingobacteriaceae</taxon>
        <taxon>Mucilaginibacter</taxon>
    </lineage>
</organism>
<dbReference type="EMBL" id="JAVLVU010000001">
    <property type="protein sequence ID" value="MDT3403446.1"/>
    <property type="molecule type" value="Genomic_DNA"/>
</dbReference>
<evidence type="ECO:0000256" key="1">
    <source>
        <dbReference type="SAM" id="MobiDB-lite"/>
    </source>
</evidence>
<protein>
    <recommendedName>
        <fullName evidence="4">DUF4270 domain-containing protein</fullName>
    </recommendedName>
</protein>
<name>A0ABU3GVD5_9SPHI</name>
<sequence>MKFIRLDLLTLLISLFILSSCKNQNDIGLPVGDQQINGSLLVYDDITVKTDTDNVTTSSRVPGASNNPAAKTPLASLNDPRFGELKSIIATGLNLPNSSAYTIPTGTITTDSVVLELRYAQGFYGDSLASKFKVNVYRLKEKPAGRFYPSNYHWEKEADNFINTSKAGPYNARPNTNVRITDIRTGKPDSIKNVLPHLRVSLNPSKITPFIFEPAYVTSNTTFQNQIKGLYIELQRNQTSEVGANLMLNLDSSAVKVYYRANNAGTIDTGIVTLTMGTHTSEISRTFSSEIQTALAKANGTTNDLFYIQGMLGLRTRVGFPNVKTMFGNVDLKTIAITRAELVISPEPGTDNAPFIAQPQLTLYRLGNTLQRQQLPDANGTSQTSGDPRFLGAAAFGGNFIKASKEYHFLVTGYLQDLISGKTQDYGTYVGAIDTLNRSSVVDISPSFQSPGRLIATGSKKTSATRIKLNVIYTKNN</sequence>